<proteinExistence type="predicted"/>
<organism evidence="1 2">
    <name type="scientific">Rhabditophanes sp. KR3021</name>
    <dbReference type="NCBI Taxonomy" id="114890"/>
    <lineage>
        <taxon>Eukaryota</taxon>
        <taxon>Metazoa</taxon>
        <taxon>Ecdysozoa</taxon>
        <taxon>Nematoda</taxon>
        <taxon>Chromadorea</taxon>
        <taxon>Rhabditida</taxon>
        <taxon>Tylenchina</taxon>
        <taxon>Panagrolaimomorpha</taxon>
        <taxon>Strongyloidoidea</taxon>
        <taxon>Alloionematidae</taxon>
        <taxon>Rhabditophanes</taxon>
    </lineage>
</organism>
<name>A0AC35TSB8_9BILA</name>
<dbReference type="Proteomes" id="UP000095286">
    <property type="component" value="Unplaced"/>
</dbReference>
<protein>
    <submittedName>
        <fullName evidence="2">Actin-related protein 2/3 complex subunit 3</fullName>
    </submittedName>
</protein>
<dbReference type="WBParaSite" id="RSKR_0000378200.1">
    <property type="protein sequence ID" value="RSKR_0000378200.1"/>
    <property type="gene ID" value="RSKR_0000378200"/>
</dbReference>
<accession>A0AC35TSB8</accession>
<evidence type="ECO:0000313" key="2">
    <source>
        <dbReference type="WBParaSite" id="RSKR_0000378200.1"/>
    </source>
</evidence>
<reference evidence="2" key="1">
    <citation type="submission" date="2016-11" db="UniProtKB">
        <authorList>
            <consortium name="WormBaseParasite"/>
        </authorList>
    </citation>
    <scope>IDENTIFICATION</scope>
    <source>
        <strain evidence="2">KR3021</strain>
    </source>
</reference>
<evidence type="ECO:0000313" key="1">
    <source>
        <dbReference type="Proteomes" id="UP000095286"/>
    </source>
</evidence>
<sequence length="182" mass="21212">MPVYHSRFNACQEMIGNIALLPIKTNFKGPALKMDTNSDEVDIIDEAILYFKPNIFFREFEIKGPGDRTMIYLILYISECLRKITKCQDRIQAQKDLTMLALNQKIPIPGDVDFPLNAMYKAPQNKTETEGMRQYLQQLRQEMGQRLIEMVYGADGTPSKWWMCFSKKRFLEKSLIRQGVMI</sequence>